<accession>A0AAU9XPT3</accession>
<dbReference type="Pfam" id="PF02338">
    <property type="entry name" value="OTU"/>
    <property type="match status" value="1"/>
</dbReference>
<protein>
    <recommendedName>
        <fullName evidence="2">OTU domain-containing protein</fullName>
    </recommendedName>
</protein>
<dbReference type="AlphaFoldDB" id="A0AAU9XPT3"/>
<feature type="compositionally biased region" description="Basic and acidic residues" evidence="1">
    <location>
        <begin position="140"/>
        <end position="152"/>
    </location>
</feature>
<feature type="compositionally biased region" description="Basic and acidic residues" evidence="1">
    <location>
        <begin position="159"/>
        <end position="168"/>
    </location>
</feature>
<comment type="caution">
    <text evidence="3">The sequence shown here is derived from an EMBL/GenBank/DDBJ whole genome shotgun (WGS) entry which is preliminary data.</text>
</comment>
<evidence type="ECO:0000313" key="3">
    <source>
        <dbReference type="EMBL" id="CAH3155355.1"/>
    </source>
</evidence>
<feature type="region of interest" description="Disordered" evidence="1">
    <location>
        <begin position="95"/>
        <end position="209"/>
    </location>
</feature>
<keyword evidence="4" id="KW-1185">Reference proteome</keyword>
<dbReference type="Proteomes" id="UP001159428">
    <property type="component" value="Unassembled WGS sequence"/>
</dbReference>
<dbReference type="Gene3D" id="3.90.70.80">
    <property type="match status" value="1"/>
</dbReference>
<feature type="domain" description="OTU" evidence="2">
    <location>
        <begin position="7"/>
        <end position="70"/>
    </location>
</feature>
<gene>
    <name evidence="3" type="ORF">PMEA_00028069</name>
</gene>
<feature type="compositionally biased region" description="Basic and acidic residues" evidence="1">
    <location>
        <begin position="178"/>
        <end position="190"/>
    </location>
</feature>
<dbReference type="CDD" id="cd22758">
    <property type="entry name" value="OTU_232R-like"/>
    <property type="match status" value="1"/>
</dbReference>
<evidence type="ECO:0000313" key="4">
    <source>
        <dbReference type="Proteomes" id="UP001159428"/>
    </source>
</evidence>
<evidence type="ECO:0000259" key="2">
    <source>
        <dbReference type="Pfam" id="PF02338"/>
    </source>
</evidence>
<reference evidence="3 4" key="1">
    <citation type="submission" date="2022-05" db="EMBL/GenBank/DDBJ databases">
        <authorList>
            <consortium name="Genoscope - CEA"/>
            <person name="William W."/>
        </authorList>
    </citation>
    <scope>NUCLEOTIDE SEQUENCE [LARGE SCALE GENOMIC DNA]</scope>
</reference>
<organism evidence="3 4">
    <name type="scientific">Pocillopora meandrina</name>
    <dbReference type="NCBI Taxonomy" id="46732"/>
    <lineage>
        <taxon>Eukaryota</taxon>
        <taxon>Metazoa</taxon>
        <taxon>Cnidaria</taxon>
        <taxon>Anthozoa</taxon>
        <taxon>Hexacorallia</taxon>
        <taxon>Scleractinia</taxon>
        <taxon>Astrocoeniina</taxon>
        <taxon>Pocilloporidae</taxon>
        <taxon>Pocillopora</taxon>
    </lineage>
</organism>
<feature type="non-terminal residue" evidence="3">
    <location>
        <position position="305"/>
    </location>
</feature>
<proteinExistence type="predicted"/>
<name>A0AAU9XPT3_9CNID</name>
<dbReference type="EMBL" id="CALNXJ010000058">
    <property type="protein sequence ID" value="CAH3155355.1"/>
    <property type="molecule type" value="Genomic_DNA"/>
</dbReference>
<evidence type="ECO:0000256" key="1">
    <source>
        <dbReference type="SAM" id="MobiDB-lite"/>
    </source>
</evidence>
<feature type="non-terminal residue" evidence="3">
    <location>
        <position position="1"/>
    </location>
</feature>
<sequence>IHSLGVQYLLQNPEQFIESNTDHSWQDYLSIMSCQGTWADAIIIQAVANCLNLSIHIAESFETFAPVTVVQAVNVTGEYTNIYIGHISETHYVSTVEKRKRRNPDHIKEIAKKSSRRQKVENSEQVREIDRNSFRKRKEKNPEHRKEVDKQSFRKRKAKNPEHIKEADTQSFRKRKAKNPEHRKEVDKQSFRIQKAKNPEDGKEGKNESSGISLINLFHENIKCGPEYICTCCDQLWYKSSVLPNFSKANKMSFPKKPDLLNLTPLEERLISPRSRIPSGVTDTLLQEPDVVENVDRIISFAPGE</sequence>
<feature type="compositionally biased region" description="Basic and acidic residues" evidence="1">
    <location>
        <begin position="197"/>
        <end position="207"/>
    </location>
</feature>
<dbReference type="InterPro" id="IPR003323">
    <property type="entry name" value="OTU_dom"/>
</dbReference>
<feature type="compositionally biased region" description="Basic and acidic residues" evidence="1">
    <location>
        <begin position="104"/>
        <end position="133"/>
    </location>
</feature>